<comment type="caution">
    <text evidence="1">The sequence shown here is derived from an EMBL/GenBank/DDBJ whole genome shotgun (WGS) entry which is preliminary data.</text>
</comment>
<proteinExistence type="predicted"/>
<sequence>MTLTLILTRHAKSGWDDPALDDHDRPLNARGQADAPRIGGWLRSKGYLPDRALVSSARRTQETWERLSPELGRPVPMTVVPALYHAEAGEILGQLRRAEGRTVMVIGHNPGIGEFAHRIVEDPAEHPRFLDYPTCATLVAEFPGETWGDVDWWSGRVVDFVVPRDL</sequence>
<name>A0A7X6GZT3_9RHOB</name>
<dbReference type="InterPro" id="IPR029033">
    <property type="entry name" value="His_PPase_superfam"/>
</dbReference>
<dbReference type="PANTHER" id="PTHR47623:SF1">
    <property type="entry name" value="OS09G0287300 PROTEIN"/>
    <property type="match status" value="1"/>
</dbReference>
<dbReference type="Proteomes" id="UP000526408">
    <property type="component" value="Unassembled WGS sequence"/>
</dbReference>
<dbReference type="PANTHER" id="PTHR47623">
    <property type="entry name" value="OS09G0287300 PROTEIN"/>
    <property type="match status" value="1"/>
</dbReference>
<dbReference type="CDD" id="cd07067">
    <property type="entry name" value="HP_PGM_like"/>
    <property type="match status" value="1"/>
</dbReference>
<dbReference type="Pfam" id="PF00300">
    <property type="entry name" value="His_Phos_1"/>
    <property type="match status" value="1"/>
</dbReference>
<protein>
    <submittedName>
        <fullName evidence="1">Histidine phosphatase family protein</fullName>
    </submittedName>
</protein>
<reference evidence="1 2" key="1">
    <citation type="submission" date="2020-04" db="EMBL/GenBank/DDBJ databases">
        <authorList>
            <person name="Yoon J."/>
        </authorList>
    </citation>
    <scope>NUCLEOTIDE SEQUENCE [LARGE SCALE GENOMIC DNA]</scope>
    <source>
        <strain evidence="1 2">KMU-115</strain>
    </source>
</reference>
<dbReference type="RefSeq" id="WP_168623770.1">
    <property type="nucleotide sequence ID" value="NZ_JAAZQQ010000004.1"/>
</dbReference>
<dbReference type="SMART" id="SM00855">
    <property type="entry name" value="PGAM"/>
    <property type="match status" value="1"/>
</dbReference>
<gene>
    <name evidence="1" type="ORF">HCU73_12345</name>
</gene>
<dbReference type="InterPro" id="IPR013078">
    <property type="entry name" value="His_Pase_superF_clade-1"/>
</dbReference>
<evidence type="ECO:0000313" key="1">
    <source>
        <dbReference type="EMBL" id="NKX45376.1"/>
    </source>
</evidence>
<dbReference type="SUPFAM" id="SSF53254">
    <property type="entry name" value="Phosphoglycerate mutase-like"/>
    <property type="match status" value="1"/>
</dbReference>
<accession>A0A7X6GZT3</accession>
<organism evidence="1 2">
    <name type="scientific">Roseicyclus persicicus</name>
    <dbReference type="NCBI Taxonomy" id="2650661"/>
    <lineage>
        <taxon>Bacteria</taxon>
        <taxon>Pseudomonadati</taxon>
        <taxon>Pseudomonadota</taxon>
        <taxon>Alphaproteobacteria</taxon>
        <taxon>Rhodobacterales</taxon>
        <taxon>Roseobacteraceae</taxon>
        <taxon>Roseicyclus</taxon>
    </lineage>
</organism>
<dbReference type="Gene3D" id="3.40.50.1240">
    <property type="entry name" value="Phosphoglycerate mutase-like"/>
    <property type="match status" value="1"/>
</dbReference>
<keyword evidence="2" id="KW-1185">Reference proteome</keyword>
<dbReference type="EMBL" id="JAAZQQ010000004">
    <property type="protein sequence ID" value="NKX45376.1"/>
    <property type="molecule type" value="Genomic_DNA"/>
</dbReference>
<evidence type="ECO:0000313" key="2">
    <source>
        <dbReference type="Proteomes" id="UP000526408"/>
    </source>
</evidence>
<dbReference type="AlphaFoldDB" id="A0A7X6GZT3"/>